<name>A0A256JZE5_HALEZ</name>
<proteinExistence type="predicted"/>
<dbReference type="AlphaFoldDB" id="A0A256JZE5"/>
<protein>
    <submittedName>
        <fullName evidence="1">Uncharacterized protein</fullName>
    </submittedName>
</protein>
<evidence type="ECO:0000313" key="2">
    <source>
        <dbReference type="Proteomes" id="UP000216925"/>
    </source>
</evidence>
<reference evidence="1 2" key="1">
    <citation type="journal article" date="2014" name="Front. Microbiol.">
        <title>Population and genomic analysis of the genus Halorubrum.</title>
        <authorList>
            <person name="Fullmer M.S."/>
            <person name="Soucy S.M."/>
            <person name="Swithers K.S."/>
            <person name="Makkay A.M."/>
            <person name="Wheeler R."/>
            <person name="Ventosa A."/>
            <person name="Gogarten J.P."/>
            <person name="Papke R.T."/>
        </authorList>
    </citation>
    <scope>NUCLEOTIDE SEQUENCE [LARGE SCALE GENOMIC DNA]</scope>
    <source>
        <strain evidence="1 2">Ec15</strain>
    </source>
</reference>
<sequence length="123" mass="12586">MKSKIALVAVVVILTATSVAVIGFDRSQPVHAENVSCDTGTGVRCSATIVNENNDTGYALAVKVIGYDEDGNVVTTYTNDATGDGGGIADVPPGGTDNITISTSASERVARADVRVVDVEAQD</sequence>
<organism evidence="1 2">
    <name type="scientific">Halorubrum ezzemoulense</name>
    <name type="common">Halorubrum chaoviator</name>
    <dbReference type="NCBI Taxonomy" id="337243"/>
    <lineage>
        <taxon>Archaea</taxon>
        <taxon>Methanobacteriati</taxon>
        <taxon>Methanobacteriota</taxon>
        <taxon>Stenosarchaea group</taxon>
        <taxon>Halobacteria</taxon>
        <taxon>Halobacteriales</taxon>
        <taxon>Haloferacaceae</taxon>
        <taxon>Halorubrum</taxon>
    </lineage>
</organism>
<comment type="caution">
    <text evidence="1">The sequence shown here is derived from an EMBL/GenBank/DDBJ whole genome shotgun (WGS) entry which is preliminary data.</text>
</comment>
<dbReference type="RefSeq" id="WP_094494982.1">
    <property type="nucleotide sequence ID" value="NZ_NHPD01000037.1"/>
</dbReference>
<dbReference type="EMBL" id="NHPD01000037">
    <property type="protein sequence ID" value="OYR73742.1"/>
    <property type="molecule type" value="Genomic_DNA"/>
</dbReference>
<dbReference type="Proteomes" id="UP000216925">
    <property type="component" value="Unassembled WGS sequence"/>
</dbReference>
<gene>
    <name evidence="1" type="ORF">DJ76_08235</name>
</gene>
<accession>A0A256JZE5</accession>
<evidence type="ECO:0000313" key="1">
    <source>
        <dbReference type="EMBL" id="OYR73742.1"/>
    </source>
</evidence>